<feature type="transmembrane region" description="Helical" evidence="6">
    <location>
        <begin position="158"/>
        <end position="180"/>
    </location>
</feature>
<feature type="transmembrane region" description="Helical" evidence="6">
    <location>
        <begin position="125"/>
        <end position="146"/>
    </location>
</feature>
<dbReference type="GO" id="GO:0005886">
    <property type="term" value="C:plasma membrane"/>
    <property type="evidence" value="ECO:0007669"/>
    <property type="project" value="UniProtKB-SubCell"/>
</dbReference>
<dbReference type="Pfam" id="PF03706">
    <property type="entry name" value="LPG_synthase_TM"/>
    <property type="match status" value="1"/>
</dbReference>
<feature type="transmembrane region" description="Helical" evidence="6">
    <location>
        <begin position="243"/>
        <end position="265"/>
    </location>
</feature>
<evidence type="ECO:0000313" key="7">
    <source>
        <dbReference type="EMBL" id="QEL63711.1"/>
    </source>
</evidence>
<evidence type="ECO:0000256" key="2">
    <source>
        <dbReference type="ARBA" id="ARBA00022475"/>
    </source>
</evidence>
<evidence type="ECO:0000256" key="1">
    <source>
        <dbReference type="ARBA" id="ARBA00004651"/>
    </source>
</evidence>
<dbReference type="GO" id="GO:0016740">
    <property type="term" value="F:transferase activity"/>
    <property type="evidence" value="ECO:0007669"/>
    <property type="project" value="UniProtKB-KW"/>
</dbReference>
<name>A0A5C1E474_9RHOO</name>
<sequence>MISAKTAVKLAAAPLLLAAVVWVVDPARVAATFRRLDLAWVAVGLLVSIASNVVSAWRWHELSRWLGLRSPLMAMVRVYFQGMTANTLLPGATLSGDMLRAGLLVRGGNPVLESGLSVVLDRFSGLWVLCLMSGAVAGAVLLALGLPPFWQGPALPVLATAGLTLAATLGLFLLPLLFFWGARHGLLPRLPARWRTQAERLLGLPAAGRQFVWQLGMSALVQVLSIGALALAGRATGLELPVWTYAVAAAPIFIMAALPVSFGGWGTREAGAAVCLGLFGASTELAVTASLLYGIYATVQAGLGVALSYLPNSGQGETPRQ</sequence>
<organism evidence="7 8">
    <name type="scientific">Oryzomicrobium terrae</name>
    <dbReference type="NCBI Taxonomy" id="1735038"/>
    <lineage>
        <taxon>Bacteria</taxon>
        <taxon>Pseudomonadati</taxon>
        <taxon>Pseudomonadota</taxon>
        <taxon>Betaproteobacteria</taxon>
        <taxon>Rhodocyclales</taxon>
        <taxon>Rhodocyclaceae</taxon>
        <taxon>Oryzomicrobium</taxon>
    </lineage>
</organism>
<dbReference type="Proteomes" id="UP000323671">
    <property type="component" value="Chromosome"/>
</dbReference>
<reference evidence="7 8" key="1">
    <citation type="submission" date="2017-07" db="EMBL/GenBank/DDBJ databases">
        <title>Complete genome sequence of Oryzomicrobium terrae TPP412.</title>
        <authorList>
            <person name="Chiu L.-W."/>
            <person name="Lo K.-J."/>
            <person name="Tsai Y.-M."/>
            <person name="Lin S.-S."/>
            <person name="Kuo C.-H."/>
            <person name="Liu C.-T."/>
        </authorList>
    </citation>
    <scope>NUCLEOTIDE SEQUENCE [LARGE SCALE GENOMIC DNA]</scope>
    <source>
        <strain evidence="7 8">TPP412</strain>
    </source>
</reference>
<feature type="transmembrane region" description="Helical" evidence="6">
    <location>
        <begin position="36"/>
        <end position="57"/>
    </location>
</feature>
<evidence type="ECO:0000256" key="4">
    <source>
        <dbReference type="ARBA" id="ARBA00022989"/>
    </source>
</evidence>
<evidence type="ECO:0000313" key="8">
    <source>
        <dbReference type="Proteomes" id="UP000323671"/>
    </source>
</evidence>
<feature type="transmembrane region" description="Helical" evidence="6">
    <location>
        <begin position="211"/>
        <end position="231"/>
    </location>
</feature>
<keyword evidence="5 6" id="KW-0472">Membrane</keyword>
<dbReference type="InterPro" id="IPR022791">
    <property type="entry name" value="L-PG_synthase/AglD"/>
</dbReference>
<evidence type="ECO:0000256" key="5">
    <source>
        <dbReference type="ARBA" id="ARBA00023136"/>
    </source>
</evidence>
<evidence type="ECO:0000256" key="6">
    <source>
        <dbReference type="SAM" id="Phobius"/>
    </source>
</evidence>
<dbReference type="RefSeq" id="WP_187775277.1">
    <property type="nucleotide sequence ID" value="NZ_CP022579.1"/>
</dbReference>
<keyword evidence="8" id="KW-1185">Reference proteome</keyword>
<keyword evidence="3 6" id="KW-0812">Transmembrane</keyword>
<dbReference type="PANTHER" id="PTHR40277:SF1">
    <property type="entry name" value="BLL5419 PROTEIN"/>
    <property type="match status" value="1"/>
</dbReference>
<gene>
    <name evidence="7" type="ORF">OTERR_02350</name>
</gene>
<dbReference type="AlphaFoldDB" id="A0A5C1E474"/>
<feature type="transmembrane region" description="Helical" evidence="6">
    <location>
        <begin position="285"/>
        <end position="310"/>
    </location>
</feature>
<protein>
    <submittedName>
        <fullName evidence="7">Glycosyltransferase family protein</fullName>
    </submittedName>
</protein>
<comment type="subcellular location">
    <subcellularLocation>
        <location evidence="1">Cell membrane</location>
        <topology evidence="1">Multi-pass membrane protein</topology>
    </subcellularLocation>
</comment>
<dbReference type="EMBL" id="CP022579">
    <property type="protein sequence ID" value="QEL63711.1"/>
    <property type="molecule type" value="Genomic_DNA"/>
</dbReference>
<accession>A0A5C1E474</accession>
<dbReference type="PANTHER" id="PTHR40277">
    <property type="entry name" value="BLL5419 PROTEIN"/>
    <property type="match status" value="1"/>
</dbReference>
<dbReference type="KEGG" id="otr:OTERR_02350"/>
<evidence type="ECO:0000256" key="3">
    <source>
        <dbReference type="ARBA" id="ARBA00022692"/>
    </source>
</evidence>
<keyword evidence="7" id="KW-0808">Transferase</keyword>
<keyword evidence="4 6" id="KW-1133">Transmembrane helix</keyword>
<proteinExistence type="predicted"/>
<keyword evidence="2" id="KW-1003">Cell membrane</keyword>